<feature type="region of interest" description="Disordered" evidence="1">
    <location>
        <begin position="110"/>
        <end position="141"/>
    </location>
</feature>
<sequence>MIFNRHRQPARPRLDLLVCLLAMVLQAVTWASMPMPISGSGATDEWLLVCTAQGMQRVSLAEFQARAGQNQDQDQDDSQGQGAAQGCALCPFVGGVALQPAWPWLSTASVGREVPGAPENTRSSVSNRDDTPQARAPPAIG</sequence>
<evidence type="ECO:0000256" key="1">
    <source>
        <dbReference type="SAM" id="MobiDB-lite"/>
    </source>
</evidence>
<reference evidence="3" key="1">
    <citation type="journal article" date="2020" name="Microbiol. Resour. Announc.">
        <title>Complete genome sequences of four natural Pseudomonas isolates that catabolize a wide range of aromatic compounds relevant to lignin valorization.</title>
        <authorList>
            <person name="Hatmaker E.A."/>
            <person name="Presley G."/>
            <person name="Cannon O."/>
            <person name="Guss A.M."/>
            <person name="Elkins J.G."/>
        </authorList>
    </citation>
    <scope>NUCLEOTIDE SEQUENCE [LARGE SCALE GENOMIC DNA]</scope>
    <source>
        <strain evidence="3">H1F5C</strain>
    </source>
</reference>
<accession>A0A7G8YPF7</accession>
<name>A0A7G8YPF7_9PSED</name>
<gene>
    <name evidence="2" type="ORF">GGI48_30750</name>
</gene>
<evidence type="ECO:0000313" key="2">
    <source>
        <dbReference type="EMBL" id="QNH77555.1"/>
    </source>
</evidence>
<protein>
    <submittedName>
        <fullName evidence="2">DUF2946 family protein</fullName>
    </submittedName>
</protein>
<dbReference type="Proteomes" id="UP000515277">
    <property type="component" value="Chromosome"/>
</dbReference>
<dbReference type="AlphaFoldDB" id="A0A7G8YPF7"/>
<evidence type="ECO:0000313" key="3">
    <source>
        <dbReference type="Proteomes" id="UP000515277"/>
    </source>
</evidence>
<organism evidence="2 3">
    <name type="scientific">Pseudomonas protegens</name>
    <dbReference type="NCBI Taxonomy" id="380021"/>
    <lineage>
        <taxon>Bacteria</taxon>
        <taxon>Pseudomonadati</taxon>
        <taxon>Pseudomonadota</taxon>
        <taxon>Gammaproteobacteria</taxon>
        <taxon>Pseudomonadales</taxon>
        <taxon>Pseudomonadaceae</taxon>
        <taxon>Pseudomonas</taxon>
    </lineage>
</organism>
<dbReference type="Pfam" id="PF11162">
    <property type="entry name" value="DUF2946"/>
    <property type="match status" value="1"/>
</dbReference>
<dbReference type="EMBL" id="CP060201">
    <property type="protein sequence ID" value="QNH77555.1"/>
    <property type="molecule type" value="Genomic_DNA"/>
</dbReference>
<dbReference type="RefSeq" id="WP_179601782.1">
    <property type="nucleotide sequence ID" value="NZ_CP060201.1"/>
</dbReference>
<proteinExistence type="predicted"/>
<dbReference type="InterPro" id="IPR021333">
    <property type="entry name" value="DUF2946"/>
</dbReference>